<sequence>MLDHPVMLEASSAVSQLATSSSPGPHVEAITAEKQRLRGIWVPVVTPFKDGSLDVTALRHLAQQLVNSGVHGLVACSTTGEFGSLSTTEKLTIIEVLLEITDTQIPVLMGLNGFGTADLIQQANMLQQYDIFGFLMAPPPFVKPSQTGLIRHFNLVADSVNKPIVLYNVPSRCGVALELDTLKALAGHPHIIGLKESSGSLHNLVQAIAHTPLNVMCGDDALLLSAMQYGASGAISAAAHINTDVFVSIYELMHTGQLAAAKKHFTPYEQLIALLFRETNPAPLKALLAHQRLVEAELRLPLSNVSVALEKELVSTFEQLAQGSSTMR</sequence>
<keyword evidence="15" id="KW-1185">Reference proteome</keyword>
<comment type="similarity">
    <text evidence="3 12 13">Belongs to the DapA family.</text>
</comment>
<comment type="caution">
    <text evidence="12">Was originally thought to be a dihydrodipicolinate synthase (DHDPS), catalyzing the condensation of (S)-aspartate-beta-semialdehyde [(S)-ASA] and pyruvate to dihydrodipicolinate (DHDP). However, it was shown in E.coli that the product of the enzymatic reaction is not dihydrodipicolinate but in fact (4S)-4-hydroxy-2,3,4,5-tetrahydro-(2S)-dipicolinic acid (HTPA), and that the consecutive dehydration reaction leading to DHDP is not spontaneous but catalyzed by DapB.</text>
</comment>
<evidence type="ECO:0000256" key="12">
    <source>
        <dbReference type="HAMAP-Rule" id="MF_00418"/>
    </source>
</evidence>
<dbReference type="PANTHER" id="PTHR12128">
    <property type="entry name" value="DIHYDRODIPICOLINATE SYNTHASE"/>
    <property type="match status" value="1"/>
</dbReference>
<dbReference type="SUPFAM" id="SSF51569">
    <property type="entry name" value="Aldolase"/>
    <property type="match status" value="1"/>
</dbReference>
<dbReference type="NCBIfam" id="TIGR00674">
    <property type="entry name" value="dapA"/>
    <property type="match status" value="1"/>
</dbReference>
<keyword evidence="5 12" id="KW-0963">Cytoplasm</keyword>
<feature type="binding site" evidence="12">
    <location>
        <position position="79"/>
    </location>
    <ligand>
        <name>pyruvate</name>
        <dbReference type="ChEBI" id="CHEBI:15361"/>
    </ligand>
</feature>
<dbReference type="SMART" id="SM01130">
    <property type="entry name" value="DHDPS"/>
    <property type="match status" value="1"/>
</dbReference>
<keyword evidence="7 12" id="KW-0220">Diaminopimelate biosynthesis</keyword>
<dbReference type="InterPro" id="IPR013785">
    <property type="entry name" value="Aldolase_TIM"/>
</dbReference>
<comment type="subunit">
    <text evidence="12">Homotetramer; dimer of dimers.</text>
</comment>
<dbReference type="InterPro" id="IPR002220">
    <property type="entry name" value="DapA-like"/>
</dbReference>
<dbReference type="RefSeq" id="WP_379058280.1">
    <property type="nucleotide sequence ID" value="NZ_JBHTKB010000003.1"/>
</dbReference>
<comment type="catalytic activity">
    <reaction evidence="11 12">
        <text>L-aspartate 4-semialdehyde + pyruvate = (2S,4S)-4-hydroxy-2,3,4,5-tetrahydrodipicolinate + H2O + H(+)</text>
        <dbReference type="Rhea" id="RHEA:34171"/>
        <dbReference type="ChEBI" id="CHEBI:15361"/>
        <dbReference type="ChEBI" id="CHEBI:15377"/>
        <dbReference type="ChEBI" id="CHEBI:15378"/>
        <dbReference type="ChEBI" id="CHEBI:67139"/>
        <dbReference type="ChEBI" id="CHEBI:537519"/>
        <dbReference type="EC" id="4.3.3.7"/>
    </reaction>
</comment>
<feature type="site" description="Part of a proton relay during catalysis" evidence="12">
    <location>
        <position position="78"/>
    </location>
</feature>
<proteinExistence type="inferred from homology"/>
<keyword evidence="8 12" id="KW-0457">Lysine biosynthesis</keyword>
<evidence type="ECO:0000256" key="5">
    <source>
        <dbReference type="ARBA" id="ARBA00022490"/>
    </source>
</evidence>
<evidence type="ECO:0000256" key="3">
    <source>
        <dbReference type="ARBA" id="ARBA00007592"/>
    </source>
</evidence>
<feature type="active site" description="Proton donor/acceptor" evidence="12">
    <location>
        <position position="167"/>
    </location>
</feature>
<dbReference type="Pfam" id="PF00701">
    <property type="entry name" value="DHDPS"/>
    <property type="match status" value="1"/>
</dbReference>
<evidence type="ECO:0000256" key="6">
    <source>
        <dbReference type="ARBA" id="ARBA00022605"/>
    </source>
</evidence>
<dbReference type="Gene3D" id="3.20.20.70">
    <property type="entry name" value="Aldolase class I"/>
    <property type="match status" value="1"/>
</dbReference>
<dbReference type="EC" id="4.3.3.7" evidence="4 12"/>
<evidence type="ECO:0000256" key="9">
    <source>
        <dbReference type="ARBA" id="ARBA00023239"/>
    </source>
</evidence>
<keyword evidence="6 12" id="KW-0028">Amino-acid biosynthesis</keyword>
<keyword evidence="10 12" id="KW-0704">Schiff base</keyword>
<evidence type="ECO:0000256" key="2">
    <source>
        <dbReference type="ARBA" id="ARBA00005120"/>
    </source>
</evidence>
<comment type="caution">
    <text evidence="12">Lacks conserved residue(s) required for the propagation of feature annotation.</text>
</comment>
<comment type="function">
    <text evidence="1 12">Catalyzes the condensation of (S)-aspartate-beta-semialdehyde [(S)-ASA] and pyruvate to 4-hydroxy-tetrahydrodipicolinate (HTPA).</text>
</comment>
<dbReference type="Proteomes" id="UP001597128">
    <property type="component" value="Unassembled WGS sequence"/>
</dbReference>
<feature type="binding site" evidence="12">
    <location>
        <position position="235"/>
    </location>
    <ligand>
        <name>pyruvate</name>
        <dbReference type="ChEBI" id="CHEBI:15361"/>
    </ligand>
</feature>
<evidence type="ECO:0000256" key="8">
    <source>
        <dbReference type="ARBA" id="ARBA00023154"/>
    </source>
</evidence>
<evidence type="ECO:0000256" key="10">
    <source>
        <dbReference type="ARBA" id="ARBA00023270"/>
    </source>
</evidence>
<evidence type="ECO:0000256" key="11">
    <source>
        <dbReference type="ARBA" id="ARBA00047836"/>
    </source>
</evidence>
<evidence type="ECO:0000256" key="4">
    <source>
        <dbReference type="ARBA" id="ARBA00012086"/>
    </source>
</evidence>
<dbReference type="PRINTS" id="PR00146">
    <property type="entry name" value="DHPICSNTHASE"/>
</dbReference>
<dbReference type="PIRSF" id="PIRSF001365">
    <property type="entry name" value="DHDPS"/>
    <property type="match status" value="1"/>
</dbReference>
<dbReference type="PANTHER" id="PTHR12128:SF66">
    <property type="entry name" value="4-HYDROXY-2-OXOGLUTARATE ALDOLASE, MITOCHONDRIAL"/>
    <property type="match status" value="1"/>
</dbReference>
<feature type="active site" description="Schiff-base intermediate with substrate" evidence="12">
    <location>
        <position position="195"/>
    </location>
</feature>
<dbReference type="HAMAP" id="MF_00418">
    <property type="entry name" value="DapA"/>
    <property type="match status" value="1"/>
</dbReference>
<comment type="caution">
    <text evidence="14">The sequence shown here is derived from an EMBL/GenBank/DDBJ whole genome shotgun (WGS) entry which is preliminary data.</text>
</comment>
<name>A0ABW3FDF4_9PROT</name>
<evidence type="ECO:0000313" key="14">
    <source>
        <dbReference type="EMBL" id="MFD0914457.1"/>
    </source>
</evidence>
<reference evidence="15" key="1">
    <citation type="journal article" date="2019" name="Int. J. Syst. Evol. Microbiol.">
        <title>The Global Catalogue of Microorganisms (GCM) 10K type strain sequencing project: providing services to taxonomists for standard genome sequencing and annotation.</title>
        <authorList>
            <consortium name="The Broad Institute Genomics Platform"/>
            <consortium name="The Broad Institute Genome Sequencing Center for Infectious Disease"/>
            <person name="Wu L."/>
            <person name="Ma J."/>
        </authorList>
    </citation>
    <scope>NUCLEOTIDE SEQUENCE [LARGE SCALE GENOMIC DNA]</scope>
    <source>
        <strain evidence="15">CCUG 58412</strain>
    </source>
</reference>
<comment type="subcellular location">
    <subcellularLocation>
        <location evidence="12">Cytoplasm</location>
    </subcellularLocation>
</comment>
<dbReference type="GO" id="GO:0008840">
    <property type="term" value="F:4-hydroxy-tetrahydrodipicolinate synthase activity"/>
    <property type="evidence" value="ECO:0007669"/>
    <property type="project" value="UniProtKB-EC"/>
</dbReference>
<comment type="pathway">
    <text evidence="2 12">Amino-acid biosynthesis; L-lysine biosynthesis via DAP pathway; (S)-tetrahydrodipicolinate from L-aspartate: step 3/4.</text>
</comment>
<evidence type="ECO:0000313" key="15">
    <source>
        <dbReference type="Proteomes" id="UP001597128"/>
    </source>
</evidence>
<keyword evidence="9 12" id="KW-0456">Lyase</keyword>
<evidence type="ECO:0000256" key="13">
    <source>
        <dbReference type="PIRNR" id="PIRNR001365"/>
    </source>
</evidence>
<gene>
    <name evidence="12 14" type="primary">dapA</name>
    <name evidence="14" type="ORF">ACFQ1Z_12925</name>
</gene>
<protein>
    <recommendedName>
        <fullName evidence="4 12">4-hydroxy-tetrahydrodipicolinate synthase</fullName>
        <shortName evidence="12">HTPA synthase</shortName>
        <ecNumber evidence="4 12">4.3.3.7</ecNumber>
    </recommendedName>
</protein>
<organism evidence="14 15">
    <name type="scientific">Methylophilus luteus</name>
    <dbReference type="NCBI Taxonomy" id="640108"/>
    <lineage>
        <taxon>Bacteria</taxon>
        <taxon>Pseudomonadati</taxon>
        <taxon>Pseudomonadota</taxon>
        <taxon>Betaproteobacteria</taxon>
        <taxon>Nitrosomonadales</taxon>
        <taxon>Methylophilaceae</taxon>
        <taxon>Methylophilus</taxon>
    </lineage>
</organism>
<dbReference type="EMBL" id="JBHTKB010000003">
    <property type="protein sequence ID" value="MFD0914457.1"/>
    <property type="molecule type" value="Genomic_DNA"/>
</dbReference>
<evidence type="ECO:0000256" key="1">
    <source>
        <dbReference type="ARBA" id="ARBA00003294"/>
    </source>
</evidence>
<accession>A0ABW3FDF4</accession>
<evidence type="ECO:0000256" key="7">
    <source>
        <dbReference type="ARBA" id="ARBA00022915"/>
    </source>
</evidence>
<dbReference type="InterPro" id="IPR005263">
    <property type="entry name" value="DapA"/>
</dbReference>